<gene>
    <name evidence="1" type="ORF">ABVT43_10920</name>
</gene>
<dbReference type="EMBL" id="JBEVCJ010000012">
    <property type="protein sequence ID" value="MET1255637.1"/>
    <property type="molecule type" value="Genomic_DNA"/>
</dbReference>
<dbReference type="Pfam" id="PF03203">
    <property type="entry name" value="MerC"/>
    <property type="match status" value="1"/>
</dbReference>
<evidence type="ECO:0000313" key="2">
    <source>
        <dbReference type="Proteomes" id="UP001548189"/>
    </source>
</evidence>
<keyword evidence="2" id="KW-1185">Reference proteome</keyword>
<name>A0ABV2BVQ8_9GAMM</name>
<sequence>MKDISGILVSVACILHCLFMPVLIGFFSFAASLSIFVSEFFHVVILLIAIGVAAYSFFSTYFQHHSLKPMTVGAIGLVFLLSALLFNHSIEILFTVVGSLCLSLAHWINFNLTNNKPPSSRLFN</sequence>
<protein>
    <submittedName>
        <fullName evidence="1">MerC domain-containing protein</fullName>
    </submittedName>
</protein>
<reference evidence="1 2" key="1">
    <citation type="submission" date="2024-06" db="EMBL/GenBank/DDBJ databases">
        <authorList>
            <person name="Li F."/>
        </authorList>
    </citation>
    <scope>NUCLEOTIDE SEQUENCE [LARGE SCALE GENOMIC DNA]</scope>
    <source>
        <strain evidence="1 2">GXAS 311</strain>
    </source>
</reference>
<evidence type="ECO:0000313" key="1">
    <source>
        <dbReference type="EMBL" id="MET1255637.1"/>
    </source>
</evidence>
<organism evidence="1 2">
    <name type="scientific">Aliikangiella maris</name>
    <dbReference type="NCBI Taxonomy" id="3162458"/>
    <lineage>
        <taxon>Bacteria</taxon>
        <taxon>Pseudomonadati</taxon>
        <taxon>Pseudomonadota</taxon>
        <taxon>Gammaproteobacteria</taxon>
        <taxon>Oceanospirillales</taxon>
        <taxon>Pleioneaceae</taxon>
        <taxon>Aliikangiella</taxon>
    </lineage>
</organism>
<proteinExistence type="predicted"/>
<accession>A0ABV2BVQ8</accession>
<dbReference type="InterPro" id="IPR004891">
    <property type="entry name" value="Mercury-R_MerC"/>
</dbReference>
<comment type="caution">
    <text evidence="1">The sequence shown here is derived from an EMBL/GenBank/DDBJ whole genome shotgun (WGS) entry which is preliminary data.</text>
</comment>
<dbReference type="Proteomes" id="UP001548189">
    <property type="component" value="Unassembled WGS sequence"/>
</dbReference>